<evidence type="ECO:0000259" key="1">
    <source>
        <dbReference type="Pfam" id="PF18733"/>
    </source>
</evidence>
<dbReference type="InterPro" id="IPR040826">
    <property type="entry name" value="HEPN_LA2681"/>
</dbReference>
<dbReference type="AlphaFoldDB" id="A0A7Y6BTD6"/>
<dbReference type="RefSeq" id="WP_175394514.1">
    <property type="nucleotide sequence ID" value="NZ_JABMCB010000154.1"/>
</dbReference>
<gene>
    <name evidence="2" type="ORF">HP552_05065</name>
</gene>
<evidence type="ECO:0000313" key="3">
    <source>
        <dbReference type="Proteomes" id="UP000526125"/>
    </source>
</evidence>
<name>A0A7Y6BTD6_9BACL</name>
<dbReference type="Pfam" id="PF18733">
    <property type="entry name" value="HEPN_LA2681"/>
    <property type="match status" value="1"/>
</dbReference>
<reference evidence="2 3" key="1">
    <citation type="submission" date="2020-05" db="EMBL/GenBank/DDBJ databases">
        <title>Genome Sequencing of Type Strains.</title>
        <authorList>
            <person name="Lemaire J.F."/>
            <person name="Inderbitzin P."/>
            <person name="Gregorio O.A."/>
            <person name="Collins S.B."/>
            <person name="Wespe N."/>
            <person name="Knight-Connoni V."/>
        </authorList>
    </citation>
    <scope>NUCLEOTIDE SEQUENCE [LARGE SCALE GENOMIC DNA]</scope>
    <source>
        <strain evidence="2 3">LMG 21957</strain>
    </source>
</reference>
<dbReference type="EMBL" id="JABMCB010000154">
    <property type="protein sequence ID" value="NUU74610.1"/>
    <property type="molecule type" value="Genomic_DNA"/>
</dbReference>
<proteinExistence type="predicted"/>
<accession>A0A7Y6BTD6</accession>
<protein>
    <recommendedName>
        <fullName evidence="1">LA2681-like HEPN domain-containing protein</fullName>
    </recommendedName>
</protein>
<feature type="domain" description="LA2681-like HEPN" evidence="1">
    <location>
        <begin position="269"/>
        <end position="485"/>
    </location>
</feature>
<organism evidence="2 3">
    <name type="scientific">Paenibacillus xylanilyticus</name>
    <dbReference type="NCBI Taxonomy" id="248903"/>
    <lineage>
        <taxon>Bacteria</taxon>
        <taxon>Bacillati</taxon>
        <taxon>Bacillota</taxon>
        <taxon>Bacilli</taxon>
        <taxon>Bacillales</taxon>
        <taxon>Paenibacillaceae</taxon>
        <taxon>Paenibacillus</taxon>
    </lineage>
</organism>
<comment type="caution">
    <text evidence="2">The sequence shown here is derived from an EMBL/GenBank/DDBJ whole genome shotgun (WGS) entry which is preliminary data.</text>
</comment>
<evidence type="ECO:0000313" key="2">
    <source>
        <dbReference type="EMBL" id="NUU74610.1"/>
    </source>
</evidence>
<dbReference type="Proteomes" id="UP000526125">
    <property type="component" value="Unassembled WGS sequence"/>
</dbReference>
<sequence length="513" mass="59736">MHPNVFSVARRADQAFDEKDIHSLEAIVGECLEIIDSSDYNDLERAIFAYLGATSQGNRNGLIYSGQLEHSDENNNEENFELSLYLYRKSLEYFSKYKSESVQRASATREDEAYYTVYLLSSTTNYANELHSIGRITRSIDQLKHGVNEEFPMALGSMGLKLIDYARINYDEGHSQVLLNEGSRLLRQALISPDVDDNARIVFNAEVERVKDYVNENTFDEFSLGSSDKEQDYRSWCLHNNLFLNTLNDYFYVSMVACDVLHLPDIVTEINIGPKYHGLFSQLKQEYVSARFVIYDGINNNTPHFSDKDVFMYNTLDYPIYGIGIEKIKFGFRSLYSIFDRIAYFLNEYFDLGIKEQDVSYKTIWHNKKYGKNGYDYKLDLKKHITDNETYNHPGVGLYWLCKDIAKKQVKHKYLDPSIEALSVLRNALEHRYLKIHDSLLHQNENSMDTLAHSVDLRSFQSATLELMKYSREAIVLLSLLVNVEERHRLVVRRESSTVQVTMDEYKDEWKTF</sequence>
<keyword evidence="3" id="KW-1185">Reference proteome</keyword>